<gene>
    <name evidence="1" type="ORF">POPTR_011G125951v4</name>
</gene>
<protein>
    <submittedName>
        <fullName evidence="1">Uncharacterized protein</fullName>
    </submittedName>
</protein>
<dbReference type="Proteomes" id="UP000006729">
    <property type="component" value="Chromosome 11"/>
</dbReference>
<evidence type="ECO:0000313" key="2">
    <source>
        <dbReference type="Proteomes" id="UP000006729"/>
    </source>
</evidence>
<organism evidence="1 2">
    <name type="scientific">Populus trichocarpa</name>
    <name type="common">Western balsam poplar</name>
    <name type="synonym">Populus balsamifera subsp. trichocarpa</name>
    <dbReference type="NCBI Taxonomy" id="3694"/>
    <lineage>
        <taxon>Eukaryota</taxon>
        <taxon>Viridiplantae</taxon>
        <taxon>Streptophyta</taxon>
        <taxon>Embryophyta</taxon>
        <taxon>Tracheophyta</taxon>
        <taxon>Spermatophyta</taxon>
        <taxon>Magnoliopsida</taxon>
        <taxon>eudicotyledons</taxon>
        <taxon>Gunneridae</taxon>
        <taxon>Pentapetalae</taxon>
        <taxon>rosids</taxon>
        <taxon>fabids</taxon>
        <taxon>Malpighiales</taxon>
        <taxon>Salicaceae</taxon>
        <taxon>Saliceae</taxon>
        <taxon>Populus</taxon>
    </lineage>
</organism>
<reference evidence="1 2" key="1">
    <citation type="journal article" date="2006" name="Science">
        <title>The genome of black cottonwood, Populus trichocarpa (Torr. &amp; Gray).</title>
        <authorList>
            <person name="Tuskan G.A."/>
            <person name="Difazio S."/>
            <person name="Jansson S."/>
            <person name="Bohlmann J."/>
            <person name="Grigoriev I."/>
            <person name="Hellsten U."/>
            <person name="Putnam N."/>
            <person name="Ralph S."/>
            <person name="Rombauts S."/>
            <person name="Salamov A."/>
            <person name="Schein J."/>
            <person name="Sterck L."/>
            <person name="Aerts A."/>
            <person name="Bhalerao R.R."/>
            <person name="Bhalerao R.P."/>
            <person name="Blaudez D."/>
            <person name="Boerjan W."/>
            <person name="Brun A."/>
            <person name="Brunner A."/>
            <person name="Busov V."/>
            <person name="Campbell M."/>
            <person name="Carlson J."/>
            <person name="Chalot M."/>
            <person name="Chapman J."/>
            <person name="Chen G.L."/>
            <person name="Cooper D."/>
            <person name="Coutinho P.M."/>
            <person name="Couturier J."/>
            <person name="Covert S."/>
            <person name="Cronk Q."/>
            <person name="Cunningham R."/>
            <person name="Davis J."/>
            <person name="Degroeve S."/>
            <person name="Dejardin A."/>
            <person name="Depamphilis C."/>
            <person name="Detter J."/>
            <person name="Dirks B."/>
            <person name="Dubchak I."/>
            <person name="Duplessis S."/>
            <person name="Ehlting J."/>
            <person name="Ellis B."/>
            <person name="Gendler K."/>
            <person name="Goodstein D."/>
            <person name="Gribskov M."/>
            <person name="Grimwood J."/>
            <person name="Groover A."/>
            <person name="Gunter L."/>
            <person name="Hamberger B."/>
            <person name="Heinze B."/>
            <person name="Helariutta Y."/>
            <person name="Henrissat B."/>
            <person name="Holligan D."/>
            <person name="Holt R."/>
            <person name="Huang W."/>
            <person name="Islam-Faridi N."/>
            <person name="Jones S."/>
            <person name="Jones-Rhoades M."/>
            <person name="Jorgensen R."/>
            <person name="Joshi C."/>
            <person name="Kangasjarvi J."/>
            <person name="Karlsson J."/>
            <person name="Kelleher C."/>
            <person name="Kirkpatrick R."/>
            <person name="Kirst M."/>
            <person name="Kohler A."/>
            <person name="Kalluri U."/>
            <person name="Larimer F."/>
            <person name="Leebens-Mack J."/>
            <person name="Leple J.C."/>
            <person name="Locascio P."/>
            <person name="Lou Y."/>
            <person name="Lucas S."/>
            <person name="Martin F."/>
            <person name="Montanini B."/>
            <person name="Napoli C."/>
            <person name="Nelson D.R."/>
            <person name="Nelson C."/>
            <person name="Nieminen K."/>
            <person name="Nilsson O."/>
            <person name="Pereda V."/>
            <person name="Peter G."/>
            <person name="Philippe R."/>
            <person name="Pilate G."/>
            <person name="Poliakov A."/>
            <person name="Razumovskaya J."/>
            <person name="Richardson P."/>
            <person name="Rinaldi C."/>
            <person name="Ritland K."/>
            <person name="Rouze P."/>
            <person name="Ryaboy D."/>
            <person name="Schmutz J."/>
            <person name="Schrader J."/>
            <person name="Segerman B."/>
            <person name="Shin H."/>
            <person name="Siddiqui A."/>
            <person name="Sterky F."/>
            <person name="Terry A."/>
            <person name="Tsai C.J."/>
            <person name="Uberbacher E."/>
            <person name="Unneberg P."/>
            <person name="Vahala J."/>
            <person name="Wall K."/>
            <person name="Wessler S."/>
            <person name="Yang G."/>
            <person name="Yin T."/>
            <person name="Douglas C."/>
            <person name="Marra M."/>
            <person name="Sandberg G."/>
            <person name="Van de Peer Y."/>
            <person name="Rokhsar D."/>
        </authorList>
    </citation>
    <scope>NUCLEOTIDE SEQUENCE [LARGE SCALE GENOMIC DNA]</scope>
    <source>
        <strain evidence="2">cv. Nisqually</strain>
    </source>
</reference>
<keyword evidence="2" id="KW-1185">Reference proteome</keyword>
<sequence>MNNLSRWVWRSIDSVKLGLYQVLSLSVSTETVTEPTERQREREIMDSFSSHSSVGSGSPQISDEDLKDQLKNQLAQAYAQEFLEMENPQIQNALSTGTTPTSTNSPTSKTNAESTTAGSTTDTKGKQPQVLTSRKRNADDKKKSQIWDHFTKLDVDPKAPKGECNYCGKHVACHTIVNGTSNMWSHLKVCKKFPFVVDKKQKVLVLEPKIEKGELGEQNVGTLKAICYNYDECRQALAKMVIIDELPFNFVEGWGFKLFARTMQPRFVIPSRFTIMRDCLKLYVEEKDRLRTALRGQRLCLTTDTWTSIQNINYMCLTAHWIDNEWNLHKRILNFCQVSNHMGETIGQVIENCMLEWGIDKVLTVTVDNASSNNVTISFLKNVMKDWPTNILSNEHLHVRCCAHIVNLIVCDVLKEINVSVVKIRNAIRFVRSSPSRQLAFKKCAEKLHIECKKSLCLDVATRWNSTYLMLEAAEKFEKVFVRLAEKEPRYMSYFLEVDSKGNKKNIGPPSLEDWKNARTLVKFLKIFYMVTLRFSGSLHVTSNSFFNELIYMHTNLLQLCKNKDNILSGMAMNMMLKFEKYWGFEGNQNFLLYVANVLDPRFKLKYVKFCFGDLYDYDKAQLLTNKVKDVLVSLYEFYLKIDEVVDNNRHKQDVNVIDDVEVDVDILAQFKRYLQEMDRVENKNEVERYLIDSCEDPNNDKLDILGWWKSNSLRYKTLSKVAQHVLAIPISTVASESAFSTGGRVLDQFRSSLPSATVQALICCQNWLHHGSIPTDIRSLINDLETYKNLESEFGGKLHLATDDN</sequence>
<evidence type="ECO:0000313" key="1">
    <source>
        <dbReference type="EMBL" id="KAI9385918.1"/>
    </source>
</evidence>
<comment type="caution">
    <text evidence="1">The sequence shown here is derived from an EMBL/GenBank/DDBJ whole genome shotgun (WGS) entry which is preliminary data.</text>
</comment>
<dbReference type="EMBL" id="CM009300">
    <property type="protein sequence ID" value="KAI9385918.1"/>
    <property type="molecule type" value="Genomic_DNA"/>
</dbReference>
<accession>A0ACC0S8U1</accession>
<proteinExistence type="predicted"/>
<name>A0ACC0S8U1_POPTR</name>